<evidence type="ECO:0000256" key="6">
    <source>
        <dbReference type="ARBA" id="ARBA00022989"/>
    </source>
</evidence>
<keyword evidence="3 9" id="KW-0812">Transmembrane</keyword>
<accession>A0A553JZB6</accession>
<feature type="transmembrane region" description="Helical" evidence="9">
    <location>
        <begin position="726"/>
        <end position="746"/>
    </location>
</feature>
<comment type="caution">
    <text evidence="9">Lacks conserved residue(s) required for the propagation of feature annotation.</text>
</comment>
<comment type="similarity">
    <text evidence="9">Belongs to the H(+)-translocating pyrophosphatase (TC 3.A.10) family. K(+)-insensitive subfamily.</text>
</comment>
<sequence length="792" mass="80670">MTHGPVLLEVGLSAGNLTIVVVIAALAAVAIGMSLRFRAEVLRADEGTVGMQAIARAVQEGASAFLGRQFRTLGWFAGLAFLVLLVLPTHGDGNPWVLRVARSLAFVVGAGFSALIGFLGMWLAVRANVRVAAAARTEGRDPAMRIAFRTGAAVGMATIGFGLLGAAVVVLVFRGDAPTILEGFGFGAAMLAMFMRVGGGIFTKAADVGADLVGKVEQNIPEDDPRNAATIADNVGDNVGDCAGMAADLFESYAVTIVASLILGRAAFGEYGLVFPLIIPSIGVITAILGVYLTRPKPGENGLRTINRSFYQSAGISLVLSAVASFWYLPSNFAAMGVEHTGVIGDPRIIALGSVAIGIALAAVILALTGFYTGTEDKPVQDVGNTSVTGAATVILSGIALGLESSVFTAVIIAFSVLGAFMLGGGGVVGLFAIALAGCGLLTTVGVIVAMDTFGPVSDNAQGIAEMSGDVDGEGAQILTELDAVGNTTKAITKGIAIATAVLAATALFGAFTDAIANALTEAAAFREFELQSVVFSPAVLVGLIIGSSVIFLFSGLTIQAVGRAAGAVVFEVRRQFREIPGIMDGTGRPEYGKVVDICTRDSLRELVTPGLLAITAPVAVGFGLGAPALAGYLAGAIACGTLMAVFLANSGGAWDNAKKLVEDGHHGGKGSDAHAATVIGDTVGDPFKDTAGPAINPLIKVMNLVALLIAPAAVAMSELNDTPSAWRYVIALVAAVIGIGAVVIASKRGTAMKGTEEPNPGLDGLPGNAGWEERHQVPRPTGITEMVNRTD</sequence>
<keyword evidence="6 9" id="KW-1133">Transmembrane helix</keyword>
<comment type="subcellular location">
    <subcellularLocation>
        <location evidence="9">Cell membrane</location>
        <topology evidence="9">Multi-pass membrane protein</topology>
    </subcellularLocation>
    <subcellularLocation>
        <location evidence="1">Endomembrane system</location>
        <topology evidence="1">Multi-pass membrane protein</topology>
    </subcellularLocation>
</comment>
<dbReference type="PANTHER" id="PTHR31998">
    <property type="entry name" value="K(+)-INSENSITIVE PYROPHOSPHATE-ENERGIZED PROTON PUMP"/>
    <property type="match status" value="1"/>
</dbReference>
<feature type="transmembrane region" description="Helical" evidence="9">
    <location>
        <begin position="250"/>
        <end position="268"/>
    </location>
</feature>
<feature type="transmembrane region" description="Helical" evidence="9">
    <location>
        <begin position="495"/>
        <end position="513"/>
    </location>
</feature>
<keyword evidence="9" id="KW-0375">Hydrogen ion transport</keyword>
<feature type="transmembrane region" description="Helical" evidence="9">
    <location>
        <begin position="310"/>
        <end position="329"/>
    </location>
</feature>
<feature type="transmembrane region" description="Helical" evidence="9">
    <location>
        <begin position="631"/>
        <end position="650"/>
    </location>
</feature>
<dbReference type="AlphaFoldDB" id="A0A553JZB6"/>
<evidence type="ECO:0000313" key="12">
    <source>
        <dbReference type="Proteomes" id="UP000317638"/>
    </source>
</evidence>
<organism evidence="11 12">
    <name type="scientific">Tessaracoccus rhinocerotis</name>
    <dbReference type="NCBI Taxonomy" id="1689449"/>
    <lineage>
        <taxon>Bacteria</taxon>
        <taxon>Bacillati</taxon>
        <taxon>Actinomycetota</taxon>
        <taxon>Actinomycetes</taxon>
        <taxon>Propionibacteriales</taxon>
        <taxon>Propionibacteriaceae</taxon>
        <taxon>Tessaracoccus</taxon>
    </lineage>
</organism>
<feature type="transmembrane region" description="Helical" evidence="9">
    <location>
        <begin position="274"/>
        <end position="294"/>
    </location>
</feature>
<evidence type="ECO:0000256" key="9">
    <source>
        <dbReference type="HAMAP-Rule" id="MF_01129"/>
    </source>
</evidence>
<dbReference type="OrthoDB" id="9808652at2"/>
<feature type="transmembrane region" description="Helical" evidence="9">
    <location>
        <begin position="607"/>
        <end position="625"/>
    </location>
</feature>
<keyword evidence="9" id="KW-1003">Cell membrane</keyword>
<dbReference type="HAMAP" id="MF_01129">
    <property type="entry name" value="PPase_energized_pump"/>
    <property type="match status" value="1"/>
</dbReference>
<dbReference type="EC" id="7.1.3.1" evidence="9"/>
<feature type="transmembrane region" description="Helical" evidence="9">
    <location>
        <begin position="702"/>
        <end position="720"/>
    </location>
</feature>
<evidence type="ECO:0000256" key="7">
    <source>
        <dbReference type="ARBA" id="ARBA00023065"/>
    </source>
</evidence>
<evidence type="ECO:0000256" key="8">
    <source>
        <dbReference type="ARBA" id="ARBA00023136"/>
    </source>
</evidence>
<feature type="transmembrane region" description="Helical" evidence="9">
    <location>
        <begin position="349"/>
        <end position="373"/>
    </location>
</feature>
<dbReference type="NCBIfam" id="NF001960">
    <property type="entry name" value="PRK00733.3-5"/>
    <property type="match status" value="1"/>
</dbReference>
<dbReference type="NCBIfam" id="NF001952">
    <property type="entry name" value="PRK00733.1-4"/>
    <property type="match status" value="1"/>
</dbReference>
<feature type="transmembrane region" description="Helical" evidence="9">
    <location>
        <begin position="428"/>
        <end position="450"/>
    </location>
</feature>
<feature type="transmembrane region" description="Helical" evidence="9">
    <location>
        <begin position="533"/>
        <end position="554"/>
    </location>
</feature>
<comment type="function">
    <text evidence="9">Proton pump that utilizes the energy of pyrophosphate hydrolysis as the driving force for proton movement across the membrane. Generates a proton motive force.</text>
</comment>
<keyword evidence="5 9" id="KW-1278">Translocase</keyword>
<comment type="caution">
    <text evidence="11">The sequence shown here is derived from an EMBL/GenBank/DDBJ whole genome shotgun (WGS) entry which is preliminary data.</text>
</comment>
<dbReference type="GO" id="GO:0009678">
    <property type="term" value="F:diphosphate hydrolysis-driven proton transmembrane transporter activity"/>
    <property type="evidence" value="ECO:0007669"/>
    <property type="project" value="UniProtKB-UniRule"/>
</dbReference>
<feature type="transmembrane region" description="Helical" evidence="9">
    <location>
        <begin position="103"/>
        <end position="125"/>
    </location>
</feature>
<dbReference type="GO" id="GO:0004427">
    <property type="term" value="F:inorganic diphosphate phosphatase activity"/>
    <property type="evidence" value="ECO:0007669"/>
    <property type="project" value="UniProtKB-UniRule"/>
</dbReference>
<comment type="subunit">
    <text evidence="9">Homodimer.</text>
</comment>
<dbReference type="PIRSF" id="PIRSF001265">
    <property type="entry name" value="H+-PPase"/>
    <property type="match status" value="1"/>
</dbReference>
<keyword evidence="4 9" id="KW-0460">Magnesium</keyword>
<comment type="catalytic activity">
    <reaction evidence="9">
        <text>diphosphate + H2O + H(+)(in) = 2 phosphate + 2 H(+)(out)</text>
        <dbReference type="Rhea" id="RHEA:13973"/>
        <dbReference type="ChEBI" id="CHEBI:15377"/>
        <dbReference type="ChEBI" id="CHEBI:15378"/>
        <dbReference type="ChEBI" id="CHEBI:33019"/>
        <dbReference type="ChEBI" id="CHEBI:43474"/>
        <dbReference type="EC" id="7.1.3.1"/>
    </reaction>
</comment>
<dbReference type="RefSeq" id="WP_143938546.1">
    <property type="nucleotide sequence ID" value="NZ_VKKG01000004.1"/>
</dbReference>
<keyword evidence="12" id="KW-1185">Reference proteome</keyword>
<reference evidence="11 12" key="1">
    <citation type="submission" date="2019-07" db="EMBL/GenBank/DDBJ databases">
        <authorList>
            <person name="Zhou L.-Y."/>
        </authorList>
    </citation>
    <scope>NUCLEOTIDE SEQUENCE [LARGE SCALE GENOMIC DNA]</scope>
    <source>
        <strain evidence="11 12">YIM 101269</strain>
    </source>
</reference>
<feature type="transmembrane region" description="Helical" evidence="9">
    <location>
        <begin position="394"/>
        <end position="422"/>
    </location>
</feature>
<feature type="transmembrane region" description="Helical" evidence="9">
    <location>
        <begin position="146"/>
        <end position="173"/>
    </location>
</feature>
<dbReference type="GO" id="GO:0012505">
    <property type="term" value="C:endomembrane system"/>
    <property type="evidence" value="ECO:0007669"/>
    <property type="project" value="UniProtKB-SubCell"/>
</dbReference>
<dbReference type="NCBIfam" id="TIGR01104">
    <property type="entry name" value="V_PPase"/>
    <property type="match status" value="1"/>
</dbReference>
<evidence type="ECO:0000256" key="4">
    <source>
        <dbReference type="ARBA" id="ARBA00022842"/>
    </source>
</evidence>
<evidence type="ECO:0000256" key="3">
    <source>
        <dbReference type="ARBA" id="ARBA00022692"/>
    </source>
</evidence>
<evidence type="ECO:0000256" key="10">
    <source>
        <dbReference type="SAM" id="MobiDB-lite"/>
    </source>
</evidence>
<dbReference type="EMBL" id="VKKG01000004">
    <property type="protein sequence ID" value="TRY17806.1"/>
    <property type="molecule type" value="Genomic_DNA"/>
</dbReference>
<protein>
    <recommendedName>
        <fullName evidence="9">K(+)-insensitive pyrophosphate-energized proton pump</fullName>
        <ecNumber evidence="9">7.1.3.1</ecNumber>
    </recommendedName>
    <alternativeName>
        <fullName evidence="9">Membrane-bound proton-translocating pyrophosphatase</fullName>
    </alternativeName>
    <alternativeName>
        <fullName evidence="9">Pyrophosphate-energized inorganic pyrophosphatase</fullName>
        <shortName evidence="9">H(+)-PPase</shortName>
    </alternativeName>
</protein>
<dbReference type="GO" id="GO:0000287">
    <property type="term" value="F:magnesium ion binding"/>
    <property type="evidence" value="ECO:0007669"/>
    <property type="project" value="UniProtKB-UniRule"/>
</dbReference>
<feature type="transmembrane region" description="Helical" evidence="9">
    <location>
        <begin position="179"/>
        <end position="197"/>
    </location>
</feature>
<gene>
    <name evidence="9" type="primary">hppA</name>
    <name evidence="11" type="ORF">FOJ82_11080</name>
</gene>
<keyword evidence="7 9" id="KW-0406">Ion transport</keyword>
<keyword evidence="2 9" id="KW-0813">Transport</keyword>
<evidence type="ECO:0000256" key="2">
    <source>
        <dbReference type="ARBA" id="ARBA00022448"/>
    </source>
</evidence>
<evidence type="ECO:0000313" key="11">
    <source>
        <dbReference type="EMBL" id="TRY17806.1"/>
    </source>
</evidence>
<keyword evidence="8 9" id="KW-0472">Membrane</keyword>
<proteinExistence type="inferred from homology"/>
<name>A0A553JZB6_9ACTN</name>
<dbReference type="InterPro" id="IPR004131">
    <property type="entry name" value="PPase-energised_H-pump"/>
</dbReference>
<feature type="transmembrane region" description="Helical" evidence="9">
    <location>
        <begin position="73"/>
        <end position="91"/>
    </location>
</feature>
<feature type="region of interest" description="Disordered" evidence="10">
    <location>
        <begin position="753"/>
        <end position="792"/>
    </location>
</feature>
<dbReference type="Pfam" id="PF03030">
    <property type="entry name" value="H_PPase"/>
    <property type="match status" value="1"/>
</dbReference>
<evidence type="ECO:0000256" key="1">
    <source>
        <dbReference type="ARBA" id="ARBA00004127"/>
    </source>
</evidence>
<evidence type="ECO:0000256" key="5">
    <source>
        <dbReference type="ARBA" id="ARBA00022967"/>
    </source>
</evidence>
<dbReference type="GO" id="GO:0005886">
    <property type="term" value="C:plasma membrane"/>
    <property type="evidence" value="ECO:0007669"/>
    <property type="project" value="UniProtKB-SubCell"/>
</dbReference>
<comment type="cofactor">
    <cofactor evidence="9">
        <name>Mg(2+)</name>
        <dbReference type="ChEBI" id="CHEBI:18420"/>
    </cofactor>
</comment>
<feature type="site" description="Determinant of potassium independence" evidence="9">
    <location>
        <position position="490"/>
    </location>
</feature>
<dbReference type="Proteomes" id="UP000317638">
    <property type="component" value="Unassembled WGS sequence"/>
</dbReference>
<feature type="transmembrane region" description="Helical" evidence="9">
    <location>
        <begin position="12"/>
        <end position="33"/>
    </location>
</feature>
<keyword evidence="11" id="KW-0378">Hydrolase</keyword>